<dbReference type="Proteomes" id="UP000587760">
    <property type="component" value="Unassembled WGS sequence"/>
</dbReference>
<dbReference type="EMBL" id="JACHGJ010000001">
    <property type="protein sequence ID" value="MBB6479063.1"/>
    <property type="molecule type" value="Genomic_DNA"/>
</dbReference>
<dbReference type="Pfam" id="PF03009">
    <property type="entry name" value="GDPD"/>
    <property type="match status" value="1"/>
</dbReference>
<reference evidence="2 3" key="1">
    <citation type="submission" date="2020-08" db="EMBL/GenBank/DDBJ databases">
        <title>Genomic Encyclopedia of Type Strains, Phase IV (KMG-IV): sequencing the most valuable type-strain genomes for metagenomic binning, comparative biology and taxonomic classification.</title>
        <authorList>
            <person name="Goeker M."/>
        </authorList>
    </citation>
    <scope>NUCLEOTIDE SEQUENCE [LARGE SCALE GENOMIC DNA]</scope>
    <source>
        <strain evidence="2 3">DSM 2461</strain>
    </source>
</reference>
<organism evidence="2 3">
    <name type="scientific">Spirochaeta isovalerica</name>
    <dbReference type="NCBI Taxonomy" id="150"/>
    <lineage>
        <taxon>Bacteria</taxon>
        <taxon>Pseudomonadati</taxon>
        <taxon>Spirochaetota</taxon>
        <taxon>Spirochaetia</taxon>
        <taxon>Spirochaetales</taxon>
        <taxon>Spirochaetaceae</taxon>
        <taxon>Spirochaeta</taxon>
    </lineage>
</organism>
<gene>
    <name evidence="2" type="ORF">HNR50_000696</name>
</gene>
<proteinExistence type="predicted"/>
<comment type="caution">
    <text evidence="2">The sequence shown here is derived from an EMBL/GenBank/DDBJ whole genome shotgun (WGS) entry which is preliminary data.</text>
</comment>
<dbReference type="InterPro" id="IPR030395">
    <property type="entry name" value="GP_PDE_dom"/>
</dbReference>
<dbReference type="SUPFAM" id="SSF51695">
    <property type="entry name" value="PLC-like phosphodiesterases"/>
    <property type="match status" value="1"/>
</dbReference>
<dbReference type="PANTHER" id="PTHR43805:SF1">
    <property type="entry name" value="GP-PDE DOMAIN-CONTAINING PROTEIN"/>
    <property type="match status" value="1"/>
</dbReference>
<evidence type="ECO:0000313" key="3">
    <source>
        <dbReference type="Proteomes" id="UP000587760"/>
    </source>
</evidence>
<name>A0A841R5G7_9SPIO</name>
<sequence length="264" mass="30249">MKDFFSPNPVVLAHRGDSVRYPENTMPAFESAVAMGVDVIETDVHLTKDGEVVIWHDDSLERMSGDPRKITDMNWNEVQEINAAYQFTPDKGKTFPYRESPIPPVLLKDLLSRFPEMRFNVDLKDKKKELAEQHGKILVETEALSRVVTASFHGNVLAHFRKRFPRALTSCTSLEVIKFLVLYHTRLLYFPLPCKMKVLQVPEISGKITVLTHGFISALHKRGLKVQVWTVNEQDEMRRFLKMGVDGIFTDRPALLLETLKKGE</sequence>
<dbReference type="AlphaFoldDB" id="A0A841R5G7"/>
<dbReference type="GO" id="GO:0006629">
    <property type="term" value="P:lipid metabolic process"/>
    <property type="evidence" value="ECO:0007669"/>
    <property type="project" value="InterPro"/>
</dbReference>
<evidence type="ECO:0000259" key="1">
    <source>
        <dbReference type="PROSITE" id="PS51704"/>
    </source>
</evidence>
<dbReference type="CDD" id="cd08561">
    <property type="entry name" value="GDPD_cytoplasmic_ScUgpQ2_like"/>
    <property type="match status" value="1"/>
</dbReference>
<feature type="domain" description="GP-PDE" evidence="1">
    <location>
        <begin position="9"/>
        <end position="260"/>
    </location>
</feature>
<dbReference type="PANTHER" id="PTHR43805">
    <property type="entry name" value="GLYCEROPHOSPHORYL DIESTER PHOSPHODIESTERASE"/>
    <property type="match status" value="1"/>
</dbReference>
<dbReference type="PROSITE" id="PS51704">
    <property type="entry name" value="GP_PDE"/>
    <property type="match status" value="1"/>
</dbReference>
<accession>A0A841R5G7</accession>
<dbReference type="RefSeq" id="WP_184743813.1">
    <property type="nucleotide sequence ID" value="NZ_JACHGJ010000001.1"/>
</dbReference>
<protein>
    <submittedName>
        <fullName evidence="2">Glycerophosphoryl diester phosphodiesterase</fullName>
        <ecNumber evidence="2">3.1.4.46</ecNumber>
    </submittedName>
</protein>
<keyword evidence="2" id="KW-0378">Hydrolase</keyword>
<dbReference type="GO" id="GO:0008889">
    <property type="term" value="F:glycerophosphodiester phosphodiesterase activity"/>
    <property type="evidence" value="ECO:0007669"/>
    <property type="project" value="UniProtKB-EC"/>
</dbReference>
<keyword evidence="3" id="KW-1185">Reference proteome</keyword>
<dbReference type="InterPro" id="IPR017946">
    <property type="entry name" value="PLC-like_Pdiesterase_TIM-brl"/>
</dbReference>
<dbReference type="EC" id="3.1.4.46" evidence="2"/>
<dbReference type="Gene3D" id="3.20.20.190">
    <property type="entry name" value="Phosphatidylinositol (PI) phosphodiesterase"/>
    <property type="match status" value="1"/>
</dbReference>
<evidence type="ECO:0000313" key="2">
    <source>
        <dbReference type="EMBL" id="MBB6479063.1"/>
    </source>
</evidence>